<name>A0ABU0ATE1_9FIRM</name>
<gene>
    <name evidence="2" type="ORF">J2S72_000539</name>
</gene>
<dbReference type="RefSeq" id="WP_307494940.1">
    <property type="nucleotide sequence ID" value="NZ_JAUSTN010000002.1"/>
</dbReference>
<dbReference type="InterPro" id="IPR003540">
    <property type="entry name" value="ADP-ribosyltransferase"/>
</dbReference>
<dbReference type="EMBL" id="JAUSTN010000002">
    <property type="protein sequence ID" value="MDQ0274531.1"/>
    <property type="molecule type" value="Genomic_DNA"/>
</dbReference>
<evidence type="ECO:0000259" key="1">
    <source>
        <dbReference type="Pfam" id="PF03496"/>
    </source>
</evidence>
<evidence type="ECO:0000313" key="3">
    <source>
        <dbReference type="Proteomes" id="UP001236559"/>
    </source>
</evidence>
<sequence length="158" mass="18101">MNQYLRTDDLSVFEGNDEEYLKTINTLKNVINSNTTHKDFICDRYVDGNWLKNFISDSSIDSNIAFEDIAEELNKNVGYVQQQKGFISASVTPTDNVFTDRPIKIELYVPKGTHCYATPNDYESEIIFNTGVKFNLREAKCENDNLILKILIEEVNNG</sequence>
<protein>
    <recommendedName>
        <fullName evidence="1">ADP ribosyltransferase domain-containing protein</fullName>
    </recommendedName>
</protein>
<dbReference type="PROSITE" id="PS51996">
    <property type="entry name" value="TR_MART"/>
    <property type="match status" value="1"/>
</dbReference>
<dbReference type="Proteomes" id="UP001236559">
    <property type="component" value="Unassembled WGS sequence"/>
</dbReference>
<organism evidence="2 3">
    <name type="scientific">Peptoniphilus koenoeneniae</name>
    <dbReference type="NCBI Taxonomy" id="507751"/>
    <lineage>
        <taxon>Bacteria</taxon>
        <taxon>Bacillati</taxon>
        <taxon>Bacillota</taxon>
        <taxon>Tissierellia</taxon>
        <taxon>Tissierellales</taxon>
        <taxon>Peptoniphilaceae</taxon>
        <taxon>Peptoniphilus</taxon>
    </lineage>
</organism>
<evidence type="ECO:0000313" key="2">
    <source>
        <dbReference type="EMBL" id="MDQ0274531.1"/>
    </source>
</evidence>
<keyword evidence="3" id="KW-1185">Reference proteome</keyword>
<dbReference type="SUPFAM" id="SSF56399">
    <property type="entry name" value="ADP-ribosylation"/>
    <property type="match status" value="1"/>
</dbReference>
<accession>A0ABU0ATE1</accession>
<feature type="domain" description="ADP ribosyltransferase" evidence="1">
    <location>
        <begin position="1"/>
        <end position="155"/>
    </location>
</feature>
<reference evidence="2 3" key="1">
    <citation type="submission" date="2023-07" db="EMBL/GenBank/DDBJ databases">
        <title>Genomic Encyclopedia of Type Strains, Phase IV (KMG-IV): sequencing the most valuable type-strain genomes for metagenomic binning, comparative biology and taxonomic classification.</title>
        <authorList>
            <person name="Goeker M."/>
        </authorList>
    </citation>
    <scope>NUCLEOTIDE SEQUENCE [LARGE SCALE GENOMIC DNA]</scope>
    <source>
        <strain evidence="2 3">DSM 22616</strain>
    </source>
</reference>
<dbReference type="Gene3D" id="3.90.176.10">
    <property type="entry name" value="Toxin ADP-ribosyltransferase, Chain A, domain 1"/>
    <property type="match status" value="1"/>
</dbReference>
<proteinExistence type="predicted"/>
<comment type="caution">
    <text evidence="2">The sequence shown here is derived from an EMBL/GenBank/DDBJ whole genome shotgun (WGS) entry which is preliminary data.</text>
</comment>
<dbReference type="Pfam" id="PF03496">
    <property type="entry name" value="ADPrib_exo_Tox"/>
    <property type="match status" value="1"/>
</dbReference>